<evidence type="ECO:0000259" key="6">
    <source>
        <dbReference type="PROSITE" id="PS50977"/>
    </source>
</evidence>
<evidence type="ECO:0000256" key="4">
    <source>
        <dbReference type="PROSITE-ProRule" id="PRU00335"/>
    </source>
</evidence>
<feature type="compositionally biased region" description="Basic and acidic residues" evidence="5">
    <location>
        <begin position="132"/>
        <end position="147"/>
    </location>
</feature>
<dbReference type="PANTHER" id="PTHR30055">
    <property type="entry name" value="HTH-TYPE TRANSCRIPTIONAL REGULATOR RUTR"/>
    <property type="match status" value="1"/>
</dbReference>
<keyword evidence="8" id="KW-1185">Reference proteome</keyword>
<keyword evidence="1" id="KW-0805">Transcription regulation</keyword>
<dbReference type="InterPro" id="IPR001647">
    <property type="entry name" value="HTH_TetR"/>
</dbReference>
<reference evidence="7 8" key="1">
    <citation type="submission" date="2020-08" db="EMBL/GenBank/DDBJ databases">
        <title>A Genomic Blueprint of the Chicken Gut Microbiome.</title>
        <authorList>
            <person name="Gilroy R."/>
            <person name="Ravi A."/>
            <person name="Getino M."/>
            <person name="Pursley I."/>
            <person name="Horton D.L."/>
            <person name="Alikhan N.-F."/>
            <person name="Baker D."/>
            <person name="Gharbi K."/>
            <person name="Hall N."/>
            <person name="Watson M."/>
            <person name="Adriaenssens E.M."/>
            <person name="Foster-Nyarko E."/>
            <person name="Jarju S."/>
            <person name="Secka A."/>
            <person name="Antonio M."/>
            <person name="Oren A."/>
            <person name="Chaudhuri R."/>
            <person name="La Ragione R.M."/>
            <person name="Hildebrand F."/>
            <person name="Pallen M.J."/>
        </authorList>
    </citation>
    <scope>NUCLEOTIDE SEQUENCE [LARGE SCALE GENOMIC DNA]</scope>
    <source>
        <strain evidence="7 8">Sa1BUA8</strain>
    </source>
</reference>
<keyword evidence="2 4" id="KW-0238">DNA-binding</keyword>
<feature type="compositionally biased region" description="Gly residues" evidence="5">
    <location>
        <begin position="119"/>
        <end position="131"/>
    </location>
</feature>
<organism evidence="7 8">
    <name type="scientific">Oerskovia douganii</name>
    <dbReference type="NCBI Taxonomy" id="2762210"/>
    <lineage>
        <taxon>Bacteria</taxon>
        <taxon>Bacillati</taxon>
        <taxon>Actinomycetota</taxon>
        <taxon>Actinomycetes</taxon>
        <taxon>Micrococcales</taxon>
        <taxon>Cellulomonadaceae</taxon>
        <taxon>Oerskovia</taxon>
    </lineage>
</organism>
<dbReference type="Proteomes" id="UP000822993">
    <property type="component" value="Unassembled WGS sequence"/>
</dbReference>
<gene>
    <name evidence="7" type="ORF">H9623_13645</name>
</gene>
<dbReference type="SUPFAM" id="SSF46689">
    <property type="entry name" value="Homeodomain-like"/>
    <property type="match status" value="1"/>
</dbReference>
<evidence type="ECO:0000256" key="1">
    <source>
        <dbReference type="ARBA" id="ARBA00023015"/>
    </source>
</evidence>
<proteinExistence type="predicted"/>
<evidence type="ECO:0000256" key="2">
    <source>
        <dbReference type="ARBA" id="ARBA00023125"/>
    </source>
</evidence>
<evidence type="ECO:0000313" key="7">
    <source>
        <dbReference type="EMBL" id="MBE7701337.1"/>
    </source>
</evidence>
<protein>
    <submittedName>
        <fullName evidence="7">TetR/AcrR family transcriptional regulator</fullName>
    </submittedName>
</protein>
<feature type="domain" description="HTH tetR-type" evidence="6">
    <location>
        <begin position="4"/>
        <end position="63"/>
    </location>
</feature>
<keyword evidence="3" id="KW-0804">Transcription</keyword>
<sequence>MSRDDRRAAIATATVPLLARYGAAVTTRQIAQAANVAEGTLFRAFEDKDELIHAALVAALDPAPLVRSIHELPAHDSLEATLVALAEVIQDSQRATARIVQVAHQVMGDRPGAGALRGHPGGLGPTGSGGDARGRHGEHGPGSHHDARMSAVQDIVSAIEARIDLHAGELRTEPRVAASVFFFLVHGHASPLITQGPLDPTQIVDVFLHGVLDDPCQGTGPPPRPVPTASLA</sequence>
<dbReference type="PROSITE" id="PS50977">
    <property type="entry name" value="HTH_TETR_2"/>
    <property type="match status" value="1"/>
</dbReference>
<dbReference type="PANTHER" id="PTHR30055:SF234">
    <property type="entry name" value="HTH-TYPE TRANSCRIPTIONAL REGULATOR BETI"/>
    <property type="match status" value="1"/>
</dbReference>
<evidence type="ECO:0000313" key="8">
    <source>
        <dbReference type="Proteomes" id="UP000822993"/>
    </source>
</evidence>
<evidence type="ECO:0000256" key="3">
    <source>
        <dbReference type="ARBA" id="ARBA00023163"/>
    </source>
</evidence>
<accession>A0A9D5UIT8</accession>
<feature type="DNA-binding region" description="H-T-H motif" evidence="4">
    <location>
        <begin position="26"/>
        <end position="45"/>
    </location>
</feature>
<feature type="region of interest" description="Disordered" evidence="5">
    <location>
        <begin position="110"/>
        <end position="147"/>
    </location>
</feature>
<dbReference type="RefSeq" id="WP_193720592.1">
    <property type="nucleotide sequence ID" value="NZ_JACSPN010000018.1"/>
</dbReference>
<dbReference type="Pfam" id="PF00440">
    <property type="entry name" value="TetR_N"/>
    <property type="match status" value="1"/>
</dbReference>
<dbReference type="InterPro" id="IPR050109">
    <property type="entry name" value="HTH-type_TetR-like_transc_reg"/>
</dbReference>
<dbReference type="GO" id="GO:0000976">
    <property type="term" value="F:transcription cis-regulatory region binding"/>
    <property type="evidence" value="ECO:0007669"/>
    <property type="project" value="TreeGrafter"/>
</dbReference>
<dbReference type="AlphaFoldDB" id="A0A9D5UIT8"/>
<dbReference type="EMBL" id="JACSPN010000018">
    <property type="protein sequence ID" value="MBE7701337.1"/>
    <property type="molecule type" value="Genomic_DNA"/>
</dbReference>
<evidence type="ECO:0000256" key="5">
    <source>
        <dbReference type="SAM" id="MobiDB-lite"/>
    </source>
</evidence>
<dbReference type="Gene3D" id="1.10.357.10">
    <property type="entry name" value="Tetracycline Repressor, domain 2"/>
    <property type="match status" value="1"/>
</dbReference>
<dbReference type="InterPro" id="IPR009057">
    <property type="entry name" value="Homeodomain-like_sf"/>
</dbReference>
<comment type="caution">
    <text evidence="7">The sequence shown here is derived from an EMBL/GenBank/DDBJ whole genome shotgun (WGS) entry which is preliminary data.</text>
</comment>
<dbReference type="GO" id="GO:0003700">
    <property type="term" value="F:DNA-binding transcription factor activity"/>
    <property type="evidence" value="ECO:0007669"/>
    <property type="project" value="TreeGrafter"/>
</dbReference>
<name>A0A9D5UIT8_9CELL</name>